<keyword evidence="2" id="KW-0808">Transferase</keyword>
<dbReference type="InterPro" id="IPR016461">
    <property type="entry name" value="COMT-like"/>
</dbReference>
<reference evidence="5 6" key="1">
    <citation type="journal article" date="2024" name="G3 (Bethesda)">
        <title>Genome assembly of Hibiscus sabdariffa L. provides insights into metabolisms of medicinal natural products.</title>
        <authorList>
            <person name="Kim T."/>
        </authorList>
    </citation>
    <scope>NUCLEOTIDE SEQUENCE [LARGE SCALE GENOMIC DNA]</scope>
    <source>
        <strain evidence="5">TK-2024</strain>
        <tissue evidence="5">Old leaves</tissue>
    </source>
</reference>
<dbReference type="Gene3D" id="3.40.50.150">
    <property type="entry name" value="Vaccinia Virus protein VP39"/>
    <property type="match status" value="1"/>
</dbReference>
<dbReference type="SUPFAM" id="SSF53335">
    <property type="entry name" value="S-adenosyl-L-methionine-dependent methyltransferases"/>
    <property type="match status" value="1"/>
</dbReference>
<sequence length="199" mass="22255">MSEHSTITMKKILETYDGFEGIKTLVDVGGGIGASLHAIVSKYPSIKGINFDLPHVINNALSYPGVEHVGGDMFQSVPKGDAIFMKWICHSFNDQHCFKFLKKCYESLPENGKVIAADCIHSDYPDASAATKFAALFDCFMLRGNLGRERNLRPWQRVLDFKPSKLNVLLLTPISWSFSRVLDSLPSRLNKDQMETSIP</sequence>
<comment type="caution">
    <text evidence="5">The sequence shown here is derived from an EMBL/GenBank/DDBJ whole genome shotgun (WGS) entry which is preliminary data.</text>
</comment>
<feature type="domain" description="O-methyltransferase C-terminal" evidence="4">
    <location>
        <begin position="1"/>
        <end position="159"/>
    </location>
</feature>
<evidence type="ECO:0000256" key="2">
    <source>
        <dbReference type="ARBA" id="ARBA00022679"/>
    </source>
</evidence>
<dbReference type="InterPro" id="IPR029063">
    <property type="entry name" value="SAM-dependent_MTases_sf"/>
</dbReference>
<dbReference type="Proteomes" id="UP001396334">
    <property type="component" value="Unassembled WGS sequence"/>
</dbReference>
<evidence type="ECO:0000313" key="6">
    <source>
        <dbReference type="Proteomes" id="UP001396334"/>
    </source>
</evidence>
<dbReference type="InterPro" id="IPR001077">
    <property type="entry name" value="COMT_C"/>
</dbReference>
<proteinExistence type="predicted"/>
<evidence type="ECO:0000313" key="5">
    <source>
        <dbReference type="EMBL" id="KAK9013970.1"/>
    </source>
</evidence>
<dbReference type="PANTHER" id="PTHR11746">
    <property type="entry name" value="O-METHYLTRANSFERASE"/>
    <property type="match status" value="1"/>
</dbReference>
<keyword evidence="3" id="KW-0949">S-adenosyl-L-methionine</keyword>
<dbReference type="Pfam" id="PF00891">
    <property type="entry name" value="Methyltransf_2"/>
    <property type="match status" value="1"/>
</dbReference>
<organism evidence="5 6">
    <name type="scientific">Hibiscus sabdariffa</name>
    <name type="common">roselle</name>
    <dbReference type="NCBI Taxonomy" id="183260"/>
    <lineage>
        <taxon>Eukaryota</taxon>
        <taxon>Viridiplantae</taxon>
        <taxon>Streptophyta</taxon>
        <taxon>Embryophyta</taxon>
        <taxon>Tracheophyta</taxon>
        <taxon>Spermatophyta</taxon>
        <taxon>Magnoliopsida</taxon>
        <taxon>eudicotyledons</taxon>
        <taxon>Gunneridae</taxon>
        <taxon>Pentapetalae</taxon>
        <taxon>rosids</taxon>
        <taxon>malvids</taxon>
        <taxon>Malvales</taxon>
        <taxon>Malvaceae</taxon>
        <taxon>Malvoideae</taxon>
        <taxon>Hibiscus</taxon>
    </lineage>
</organism>
<keyword evidence="1" id="KW-0489">Methyltransferase</keyword>
<gene>
    <name evidence="5" type="ORF">V6N11_005145</name>
</gene>
<evidence type="ECO:0000256" key="1">
    <source>
        <dbReference type="ARBA" id="ARBA00022603"/>
    </source>
</evidence>
<evidence type="ECO:0000259" key="4">
    <source>
        <dbReference type="Pfam" id="PF00891"/>
    </source>
</evidence>
<protein>
    <recommendedName>
        <fullName evidence="4">O-methyltransferase C-terminal domain-containing protein</fullName>
    </recommendedName>
</protein>
<evidence type="ECO:0000256" key="3">
    <source>
        <dbReference type="ARBA" id="ARBA00022691"/>
    </source>
</evidence>
<dbReference type="CDD" id="cd02440">
    <property type="entry name" value="AdoMet_MTases"/>
    <property type="match status" value="1"/>
</dbReference>
<name>A0ABR2RM79_9ROSI</name>
<dbReference type="EMBL" id="JBBPBN010000021">
    <property type="protein sequence ID" value="KAK9013970.1"/>
    <property type="molecule type" value="Genomic_DNA"/>
</dbReference>
<keyword evidence="6" id="KW-1185">Reference proteome</keyword>
<dbReference type="PROSITE" id="PS51683">
    <property type="entry name" value="SAM_OMT_II"/>
    <property type="match status" value="1"/>
</dbReference>
<accession>A0ABR2RM79</accession>